<gene>
    <name evidence="1" type="ORF">H8B15_02010</name>
</gene>
<dbReference type="Gene3D" id="3.30.70.1290">
    <property type="entry name" value="Transposase IS200-like"/>
    <property type="match status" value="1"/>
</dbReference>
<protein>
    <recommendedName>
        <fullName evidence="3">Transposase IS200-like domain-containing protein</fullName>
    </recommendedName>
</protein>
<evidence type="ECO:0008006" key="3">
    <source>
        <dbReference type="Google" id="ProtNLM"/>
    </source>
</evidence>
<reference evidence="1 2" key="1">
    <citation type="submission" date="2020-08" db="EMBL/GenBank/DDBJ databases">
        <title>Hymenobacter sp.</title>
        <authorList>
            <person name="Kim M.K."/>
        </authorList>
    </citation>
    <scope>NUCLEOTIDE SEQUENCE [LARGE SCALE GENOMIC DNA]</scope>
    <source>
        <strain evidence="1 2">BT507</strain>
    </source>
</reference>
<name>A0ABR7MFG9_9BACT</name>
<proteinExistence type="predicted"/>
<dbReference type="RefSeq" id="WP_187317975.1">
    <property type="nucleotide sequence ID" value="NZ_JACSCY010000001.1"/>
</dbReference>
<comment type="caution">
    <text evidence="1">The sequence shown here is derived from an EMBL/GenBank/DDBJ whole genome shotgun (WGS) entry which is preliminary data.</text>
</comment>
<dbReference type="SUPFAM" id="SSF143422">
    <property type="entry name" value="Transposase IS200-like"/>
    <property type="match status" value="1"/>
</dbReference>
<evidence type="ECO:0000313" key="1">
    <source>
        <dbReference type="EMBL" id="MBC6609678.1"/>
    </source>
</evidence>
<dbReference type="EMBL" id="JACSCY010000001">
    <property type="protein sequence ID" value="MBC6609678.1"/>
    <property type="molecule type" value="Genomic_DNA"/>
</dbReference>
<dbReference type="Proteomes" id="UP000622017">
    <property type="component" value="Unassembled WGS sequence"/>
</dbReference>
<keyword evidence="2" id="KW-1185">Reference proteome</keyword>
<sequence>MPDHIHSLLLVDKPIETTPSLYYENRFAPQHDNLAAILRGYKAGVTSQARQAGLAFQWQARFHDRVVRNGQELEKIRHYILNNPSRWQHEQFGEEGLYR</sequence>
<dbReference type="InterPro" id="IPR036515">
    <property type="entry name" value="Transposase_17_sf"/>
</dbReference>
<organism evidence="1 2">
    <name type="scientific">Hymenobacter citatus</name>
    <dbReference type="NCBI Taxonomy" id="2763506"/>
    <lineage>
        <taxon>Bacteria</taxon>
        <taxon>Pseudomonadati</taxon>
        <taxon>Bacteroidota</taxon>
        <taxon>Cytophagia</taxon>
        <taxon>Cytophagales</taxon>
        <taxon>Hymenobacteraceae</taxon>
        <taxon>Hymenobacter</taxon>
    </lineage>
</organism>
<evidence type="ECO:0000313" key="2">
    <source>
        <dbReference type="Proteomes" id="UP000622017"/>
    </source>
</evidence>
<accession>A0ABR7MFG9</accession>